<dbReference type="PANTHER" id="PTHR10811">
    <property type="entry name" value="FRINGE-RELATED"/>
    <property type="match status" value="1"/>
</dbReference>
<dbReference type="EnsemblPlants" id="MELO3C008234.2.1">
    <property type="protein sequence ID" value="MELO3C008234.2.1"/>
    <property type="gene ID" value="MELO3C008234.2"/>
</dbReference>
<name>A0A9I9CTM2_CUCME</name>
<dbReference type="AlphaFoldDB" id="A0A9I9CTM2"/>
<protein>
    <submittedName>
        <fullName evidence="1">Uncharacterized protein</fullName>
    </submittedName>
</protein>
<organism evidence="1">
    <name type="scientific">Cucumis melo</name>
    <name type="common">Muskmelon</name>
    <dbReference type="NCBI Taxonomy" id="3656"/>
    <lineage>
        <taxon>Eukaryota</taxon>
        <taxon>Viridiplantae</taxon>
        <taxon>Streptophyta</taxon>
        <taxon>Embryophyta</taxon>
        <taxon>Tracheophyta</taxon>
        <taxon>Spermatophyta</taxon>
        <taxon>Magnoliopsida</taxon>
        <taxon>eudicotyledons</taxon>
        <taxon>Gunneridae</taxon>
        <taxon>Pentapetalae</taxon>
        <taxon>rosids</taxon>
        <taxon>fabids</taxon>
        <taxon>Cucurbitales</taxon>
        <taxon>Cucurbitaceae</taxon>
        <taxon>Benincaseae</taxon>
        <taxon>Cucumis</taxon>
    </lineage>
</organism>
<sequence>TFSLFASFLLSSFFFLLSSFFFLPLFFSFSLSLPHFTMQTHNPPIRTGSKPNQSLFHSFKQSLPFPEKLSDLLLLFARAGLLLCLVASMSLVLRSSFTSQSHQFILPTRTQTAVHDPVKNSTSPTNISHIVFGIGASVQTWKDRTLYTHLWWNRNRNRGFAWLDGKPGKTGNPVPYKVSDWCFGSGYSCKSSAVRIARIVVESYKLGLENVRWFVMGDDDTVFFTENLVTVLAKYDHNQMYYIGGNSESVEQDQMHSYGMAFGGGGFAISYPLAAELVKVMDGCLHRYSFFYGSDQRVWACIAELGVPLTTERGFHQFDIRGDPYGILAAHPLAPLVSLHHLDHVEPLFPNQTRVDSLDLLMQAYRVDSSRILQQTVCYDRRKEWSISIAWGYAVQIYPFMVTATDMQIPFQTFKTWRSSSDGPFNFNTRPVSSDPCWQPVVYFLKQVQEVDTRGTKTTYERFVVKDVKVCERNDYARVMAVKQVTVSSMKMDTQLWMKAPQRQCCEIMDKWGDDNHIWVRLRKCRKSETITT</sequence>
<dbReference type="Pfam" id="PF04646">
    <property type="entry name" value="DUF604"/>
    <property type="match status" value="1"/>
</dbReference>
<dbReference type="Gene3D" id="3.90.550.50">
    <property type="match status" value="1"/>
</dbReference>
<evidence type="ECO:0000313" key="1">
    <source>
        <dbReference type="EnsemblPlants" id="MELO3C008234.2.1"/>
    </source>
</evidence>
<accession>A0A9I9CTM2</accession>
<dbReference type="FunFam" id="3.90.550.50:FF:000006">
    <property type="entry name" value="Fringe-related protein-like"/>
    <property type="match status" value="1"/>
</dbReference>
<dbReference type="InterPro" id="IPR006740">
    <property type="entry name" value="DUF604"/>
</dbReference>
<dbReference type="Gramene" id="MELO3C008234.2.1">
    <property type="protein sequence ID" value="MELO3C008234.2.1"/>
    <property type="gene ID" value="MELO3C008234.2"/>
</dbReference>
<proteinExistence type="predicted"/>
<reference evidence="1" key="1">
    <citation type="submission" date="2023-03" db="UniProtKB">
        <authorList>
            <consortium name="EnsemblPlants"/>
        </authorList>
    </citation>
    <scope>IDENTIFICATION</scope>
</reference>